<sequence>MKGLTFEQARLTDEQRELAESCIPMAHRIAGEYTSRLIRACVYHIDRDSILSDAFLGLIYAARGYDTAMGVKFATYAYTCISKKVRSSRALPNWSYTETGDWFAPSLSGFTHLRSESSHFDLADPPSREPAPDDALETRERVERLLGDLTPLQRDILLAPFTPREVDGQPLPPMNDKELAVKYCRNRDWVRRTRNEALAIVRARHQLQAA</sequence>
<dbReference type="SUPFAM" id="SSF88659">
    <property type="entry name" value="Sigma3 and sigma4 domains of RNA polymerase sigma factors"/>
    <property type="match status" value="1"/>
</dbReference>
<accession>A0ABS5BSR5</accession>
<dbReference type="EMBL" id="JAGKQQ010000001">
    <property type="protein sequence ID" value="MBP3956457.1"/>
    <property type="molecule type" value="Genomic_DNA"/>
</dbReference>
<dbReference type="InterPro" id="IPR007627">
    <property type="entry name" value="RNA_pol_sigma70_r2"/>
</dbReference>
<evidence type="ECO:0000313" key="3">
    <source>
        <dbReference type="Proteomes" id="UP000676565"/>
    </source>
</evidence>
<dbReference type="InterPro" id="IPR013325">
    <property type="entry name" value="RNA_pol_sigma_r2"/>
</dbReference>
<name>A0ABS5BSR5_9BACT</name>
<comment type="caution">
    <text evidence="2">The sequence shown here is derived from an EMBL/GenBank/DDBJ whole genome shotgun (WGS) entry which is preliminary data.</text>
</comment>
<dbReference type="SUPFAM" id="SSF88946">
    <property type="entry name" value="Sigma2 domain of RNA polymerase sigma factors"/>
    <property type="match status" value="1"/>
</dbReference>
<feature type="domain" description="RNA polymerase sigma-70 region 2" evidence="1">
    <location>
        <begin position="20"/>
        <end position="86"/>
    </location>
</feature>
<dbReference type="Gene3D" id="1.10.1740.10">
    <property type="match status" value="1"/>
</dbReference>
<dbReference type="Proteomes" id="UP000676565">
    <property type="component" value="Unassembled WGS sequence"/>
</dbReference>
<reference evidence="2 3" key="1">
    <citation type="submission" date="2021-04" db="EMBL/GenBank/DDBJ databases">
        <authorList>
            <person name="Ivanova A."/>
        </authorList>
    </citation>
    <scope>NUCLEOTIDE SEQUENCE [LARGE SCALE GENOMIC DNA]</scope>
    <source>
        <strain evidence="2 3">G18</strain>
    </source>
</reference>
<dbReference type="Pfam" id="PF04542">
    <property type="entry name" value="Sigma70_r2"/>
    <property type="match status" value="1"/>
</dbReference>
<proteinExistence type="predicted"/>
<evidence type="ECO:0000313" key="2">
    <source>
        <dbReference type="EMBL" id="MBP3956457.1"/>
    </source>
</evidence>
<dbReference type="RefSeq" id="WP_210654589.1">
    <property type="nucleotide sequence ID" value="NZ_JAGKQQ010000001.1"/>
</dbReference>
<keyword evidence="3" id="KW-1185">Reference proteome</keyword>
<dbReference type="InterPro" id="IPR013324">
    <property type="entry name" value="RNA_pol_sigma_r3/r4-like"/>
</dbReference>
<gene>
    <name evidence="2" type="ORF">J8F10_14345</name>
</gene>
<organism evidence="2 3">
    <name type="scientific">Gemmata palustris</name>
    <dbReference type="NCBI Taxonomy" id="2822762"/>
    <lineage>
        <taxon>Bacteria</taxon>
        <taxon>Pseudomonadati</taxon>
        <taxon>Planctomycetota</taxon>
        <taxon>Planctomycetia</taxon>
        <taxon>Gemmatales</taxon>
        <taxon>Gemmataceae</taxon>
        <taxon>Gemmata</taxon>
    </lineage>
</organism>
<evidence type="ECO:0000259" key="1">
    <source>
        <dbReference type="Pfam" id="PF04542"/>
    </source>
</evidence>
<protein>
    <submittedName>
        <fullName evidence="2">Sigma-70 family RNA polymerase sigma factor</fullName>
    </submittedName>
</protein>